<feature type="compositionally biased region" description="Polar residues" evidence="1">
    <location>
        <begin position="25"/>
        <end position="34"/>
    </location>
</feature>
<feature type="region of interest" description="Disordered" evidence="1">
    <location>
        <begin position="1"/>
        <end position="74"/>
    </location>
</feature>
<dbReference type="PANTHER" id="PTHR36569">
    <property type="match status" value="1"/>
</dbReference>
<reference evidence="2 3" key="1">
    <citation type="journal article" date="2021" name="Nat. Commun.">
        <title>Genetic determinants of endophytism in the Arabidopsis root mycobiome.</title>
        <authorList>
            <person name="Mesny F."/>
            <person name="Miyauchi S."/>
            <person name="Thiergart T."/>
            <person name="Pickel B."/>
            <person name="Atanasova L."/>
            <person name="Karlsson M."/>
            <person name="Huettel B."/>
            <person name="Barry K.W."/>
            <person name="Haridas S."/>
            <person name="Chen C."/>
            <person name="Bauer D."/>
            <person name="Andreopoulos W."/>
            <person name="Pangilinan J."/>
            <person name="LaButti K."/>
            <person name="Riley R."/>
            <person name="Lipzen A."/>
            <person name="Clum A."/>
            <person name="Drula E."/>
            <person name="Henrissat B."/>
            <person name="Kohler A."/>
            <person name="Grigoriev I.V."/>
            <person name="Martin F.M."/>
            <person name="Hacquard S."/>
        </authorList>
    </citation>
    <scope>NUCLEOTIDE SEQUENCE [LARGE SCALE GENOMIC DNA]</scope>
    <source>
        <strain evidence="2 3">MPI-SDFR-AT-0080</strain>
    </source>
</reference>
<feature type="compositionally biased region" description="Basic and acidic residues" evidence="1">
    <location>
        <begin position="60"/>
        <end position="74"/>
    </location>
</feature>
<evidence type="ECO:0000313" key="3">
    <source>
        <dbReference type="Proteomes" id="UP000774617"/>
    </source>
</evidence>
<sequence>MTDNQNPGNFANRPKDEVREIASKGGQSSHNSGFASMDPDKQHEIASKGGHASGGSFEPGSERAKEAGHKGGSK</sequence>
<protein>
    <submittedName>
        <fullName evidence="2">Conidiation-specific protein 10</fullName>
    </submittedName>
</protein>
<comment type="caution">
    <text evidence="2">The sequence shown here is derived from an EMBL/GenBank/DDBJ whole genome shotgun (WGS) entry which is preliminary data.</text>
</comment>
<dbReference type="Pfam" id="PF10685">
    <property type="entry name" value="KGG"/>
    <property type="match status" value="2"/>
</dbReference>
<organism evidence="2 3">
    <name type="scientific">Macrophomina phaseolina</name>
    <dbReference type="NCBI Taxonomy" id="35725"/>
    <lineage>
        <taxon>Eukaryota</taxon>
        <taxon>Fungi</taxon>
        <taxon>Dikarya</taxon>
        <taxon>Ascomycota</taxon>
        <taxon>Pezizomycotina</taxon>
        <taxon>Dothideomycetes</taxon>
        <taxon>Dothideomycetes incertae sedis</taxon>
        <taxon>Botryosphaeriales</taxon>
        <taxon>Botryosphaeriaceae</taxon>
        <taxon>Macrophomina</taxon>
    </lineage>
</organism>
<evidence type="ECO:0000313" key="2">
    <source>
        <dbReference type="EMBL" id="KAH7039487.1"/>
    </source>
</evidence>
<name>A0ABQ8G0Q4_9PEZI</name>
<dbReference type="InterPro" id="IPR052590">
    <property type="entry name" value="Stress/Virulence-Domain"/>
</dbReference>
<dbReference type="Proteomes" id="UP000774617">
    <property type="component" value="Unassembled WGS sequence"/>
</dbReference>
<dbReference type="PANTHER" id="PTHR36569:SF5">
    <property type="entry name" value="CONIDIATION-SPECIFIC PROTEIN 10 (EUROFUNG)"/>
    <property type="match status" value="1"/>
</dbReference>
<keyword evidence="3" id="KW-1185">Reference proteome</keyword>
<dbReference type="EMBL" id="JAGTJR010000029">
    <property type="protein sequence ID" value="KAH7039487.1"/>
    <property type="molecule type" value="Genomic_DNA"/>
</dbReference>
<dbReference type="InterPro" id="IPR019626">
    <property type="entry name" value="Stress-induced_KGG_rpt"/>
</dbReference>
<feature type="compositionally biased region" description="Basic and acidic residues" evidence="1">
    <location>
        <begin position="13"/>
        <end position="22"/>
    </location>
</feature>
<accession>A0ABQ8G0Q4</accession>
<evidence type="ECO:0000256" key="1">
    <source>
        <dbReference type="SAM" id="MobiDB-lite"/>
    </source>
</evidence>
<proteinExistence type="predicted"/>
<gene>
    <name evidence="2" type="ORF">B0J12DRAFT_221881</name>
</gene>